<sequence length="81" mass="8817">MAMAKAFAPKAIAEDWAPLYRDIVNEYLDRLPRGGTVDLFAEICGQVAARILAQTLGICEASDAEMIRWSQRLIDGAGSFG</sequence>
<dbReference type="EMBL" id="JXTB01000642">
    <property type="protein sequence ID" value="PON34805.1"/>
    <property type="molecule type" value="Genomic_DNA"/>
</dbReference>
<dbReference type="AlphaFoldDB" id="A0A2P5AE33"/>
<dbReference type="InterPro" id="IPR036396">
    <property type="entry name" value="Cyt_P450_sf"/>
</dbReference>
<comment type="caution">
    <text evidence="1">The sequence shown here is derived from an EMBL/GenBank/DDBJ whole genome shotgun (WGS) entry which is preliminary data.</text>
</comment>
<accession>A0A2P5AE33</accession>
<gene>
    <name evidence="1" type="ORF">PanWU01x14_341520</name>
</gene>
<dbReference type="SUPFAM" id="SSF48264">
    <property type="entry name" value="Cytochrome P450"/>
    <property type="match status" value="1"/>
</dbReference>
<protein>
    <submittedName>
        <fullName evidence="1">Cytochrome P</fullName>
    </submittedName>
</protein>
<proteinExistence type="predicted"/>
<dbReference type="GO" id="GO:0005506">
    <property type="term" value="F:iron ion binding"/>
    <property type="evidence" value="ECO:0007669"/>
    <property type="project" value="InterPro"/>
</dbReference>
<dbReference type="Proteomes" id="UP000237105">
    <property type="component" value="Unassembled WGS sequence"/>
</dbReference>
<keyword evidence="2" id="KW-1185">Reference proteome</keyword>
<dbReference type="Gene3D" id="1.10.630.10">
    <property type="entry name" value="Cytochrome P450"/>
    <property type="match status" value="1"/>
</dbReference>
<reference evidence="2" key="1">
    <citation type="submission" date="2016-06" db="EMBL/GenBank/DDBJ databases">
        <title>Parallel loss of symbiosis genes in relatives of nitrogen-fixing non-legume Parasponia.</title>
        <authorList>
            <person name="Van Velzen R."/>
            <person name="Holmer R."/>
            <person name="Bu F."/>
            <person name="Rutten L."/>
            <person name="Van Zeijl A."/>
            <person name="Liu W."/>
            <person name="Santuari L."/>
            <person name="Cao Q."/>
            <person name="Sharma T."/>
            <person name="Shen D."/>
            <person name="Roswanjaya Y."/>
            <person name="Wardhani T."/>
            <person name="Kalhor M.S."/>
            <person name="Jansen J."/>
            <person name="Van den Hoogen J."/>
            <person name="Gungor B."/>
            <person name="Hartog M."/>
            <person name="Hontelez J."/>
            <person name="Verver J."/>
            <person name="Yang W.-C."/>
            <person name="Schijlen E."/>
            <person name="Repin R."/>
            <person name="Schilthuizen M."/>
            <person name="Schranz E."/>
            <person name="Heidstra R."/>
            <person name="Miyata K."/>
            <person name="Fedorova E."/>
            <person name="Kohlen W."/>
            <person name="Bisseling T."/>
            <person name="Smit S."/>
            <person name="Geurts R."/>
        </authorList>
    </citation>
    <scope>NUCLEOTIDE SEQUENCE [LARGE SCALE GENOMIC DNA]</scope>
    <source>
        <strain evidence="2">cv. WU1-14</strain>
    </source>
</reference>
<organism evidence="1 2">
    <name type="scientific">Parasponia andersonii</name>
    <name type="common">Sponia andersonii</name>
    <dbReference type="NCBI Taxonomy" id="3476"/>
    <lineage>
        <taxon>Eukaryota</taxon>
        <taxon>Viridiplantae</taxon>
        <taxon>Streptophyta</taxon>
        <taxon>Embryophyta</taxon>
        <taxon>Tracheophyta</taxon>
        <taxon>Spermatophyta</taxon>
        <taxon>Magnoliopsida</taxon>
        <taxon>eudicotyledons</taxon>
        <taxon>Gunneridae</taxon>
        <taxon>Pentapetalae</taxon>
        <taxon>rosids</taxon>
        <taxon>fabids</taxon>
        <taxon>Rosales</taxon>
        <taxon>Cannabaceae</taxon>
        <taxon>Parasponia</taxon>
    </lineage>
</organism>
<dbReference type="OrthoDB" id="2789670at2759"/>
<evidence type="ECO:0000313" key="2">
    <source>
        <dbReference type="Proteomes" id="UP000237105"/>
    </source>
</evidence>
<dbReference type="GO" id="GO:0020037">
    <property type="term" value="F:heme binding"/>
    <property type="evidence" value="ECO:0007669"/>
    <property type="project" value="InterPro"/>
</dbReference>
<name>A0A2P5AE33_PARAD</name>
<evidence type="ECO:0000313" key="1">
    <source>
        <dbReference type="EMBL" id="PON34805.1"/>
    </source>
</evidence>
<dbReference type="GO" id="GO:0004497">
    <property type="term" value="F:monooxygenase activity"/>
    <property type="evidence" value="ECO:0007669"/>
    <property type="project" value="InterPro"/>
</dbReference>
<dbReference type="GO" id="GO:0016705">
    <property type="term" value="F:oxidoreductase activity, acting on paired donors, with incorporation or reduction of molecular oxygen"/>
    <property type="evidence" value="ECO:0007669"/>
    <property type="project" value="InterPro"/>
</dbReference>